<feature type="transmembrane region" description="Helical" evidence="1">
    <location>
        <begin position="49"/>
        <end position="67"/>
    </location>
</feature>
<name>A0ABT9YGB3_9BACI</name>
<keyword evidence="3" id="KW-1185">Reference proteome</keyword>
<dbReference type="EMBL" id="JAUSUA010000002">
    <property type="protein sequence ID" value="MDQ0206901.1"/>
    <property type="molecule type" value="Genomic_DNA"/>
</dbReference>
<proteinExistence type="predicted"/>
<keyword evidence="1" id="KW-0812">Transmembrane</keyword>
<evidence type="ECO:0000313" key="3">
    <source>
        <dbReference type="Proteomes" id="UP001225034"/>
    </source>
</evidence>
<keyword evidence="1" id="KW-1133">Transmembrane helix</keyword>
<gene>
    <name evidence="2" type="ORF">J2S05_001700</name>
</gene>
<comment type="caution">
    <text evidence="2">The sequence shown here is derived from an EMBL/GenBank/DDBJ whole genome shotgun (WGS) entry which is preliminary data.</text>
</comment>
<organism evidence="2 3">
    <name type="scientific">Alkalicoccobacillus murimartini</name>
    <dbReference type="NCBI Taxonomy" id="171685"/>
    <lineage>
        <taxon>Bacteria</taxon>
        <taxon>Bacillati</taxon>
        <taxon>Bacillota</taxon>
        <taxon>Bacilli</taxon>
        <taxon>Bacillales</taxon>
        <taxon>Bacillaceae</taxon>
        <taxon>Alkalicoccobacillus</taxon>
    </lineage>
</organism>
<keyword evidence="1" id="KW-0472">Membrane</keyword>
<reference evidence="2 3" key="1">
    <citation type="submission" date="2023-07" db="EMBL/GenBank/DDBJ databases">
        <title>Genomic Encyclopedia of Type Strains, Phase IV (KMG-IV): sequencing the most valuable type-strain genomes for metagenomic binning, comparative biology and taxonomic classification.</title>
        <authorList>
            <person name="Goeker M."/>
        </authorList>
    </citation>
    <scope>NUCLEOTIDE SEQUENCE [LARGE SCALE GENOMIC DNA]</scope>
    <source>
        <strain evidence="2 3">DSM 19154</strain>
    </source>
</reference>
<dbReference type="RefSeq" id="WP_306981765.1">
    <property type="nucleotide sequence ID" value="NZ_JAUSUA010000002.1"/>
</dbReference>
<sequence length="81" mass="8907">MRKLIFAIFIISVILFTVFGSVLVLGQLVSLLALQGSWMIALNENLAEFVYGLTAIAGLSGYLLYYFKKPPTTDSGKEDSK</sequence>
<dbReference type="Proteomes" id="UP001225034">
    <property type="component" value="Unassembled WGS sequence"/>
</dbReference>
<protein>
    <submittedName>
        <fullName evidence="2">Uncharacterized protein</fullName>
    </submittedName>
</protein>
<feature type="transmembrane region" description="Helical" evidence="1">
    <location>
        <begin position="7"/>
        <end position="29"/>
    </location>
</feature>
<evidence type="ECO:0000256" key="1">
    <source>
        <dbReference type="SAM" id="Phobius"/>
    </source>
</evidence>
<accession>A0ABT9YGB3</accession>
<evidence type="ECO:0000313" key="2">
    <source>
        <dbReference type="EMBL" id="MDQ0206901.1"/>
    </source>
</evidence>